<gene>
    <name evidence="2" type="ORF">DEA8626_01123</name>
</gene>
<organism evidence="2 3">
    <name type="scientific">Albidovulum aquaemixtae</name>
    <dbReference type="NCBI Taxonomy" id="1542388"/>
    <lineage>
        <taxon>Bacteria</taxon>
        <taxon>Pseudomonadati</taxon>
        <taxon>Pseudomonadota</taxon>
        <taxon>Alphaproteobacteria</taxon>
        <taxon>Rhodobacterales</taxon>
        <taxon>Paracoccaceae</taxon>
        <taxon>Albidovulum</taxon>
    </lineage>
</organism>
<evidence type="ECO:0000256" key="1">
    <source>
        <dbReference type="SAM" id="MobiDB-lite"/>
    </source>
</evidence>
<name>A0A2R8B4Z0_9RHOB</name>
<dbReference type="AlphaFoldDB" id="A0A2R8B4Z0"/>
<evidence type="ECO:0000313" key="3">
    <source>
        <dbReference type="Proteomes" id="UP000244924"/>
    </source>
</evidence>
<dbReference type="Proteomes" id="UP000244924">
    <property type="component" value="Unassembled WGS sequence"/>
</dbReference>
<accession>A0A2R8B4Z0</accession>
<feature type="region of interest" description="Disordered" evidence="1">
    <location>
        <begin position="92"/>
        <end position="113"/>
    </location>
</feature>
<reference evidence="2 3" key="1">
    <citation type="submission" date="2018-03" db="EMBL/GenBank/DDBJ databases">
        <authorList>
            <person name="Keele B.F."/>
        </authorList>
    </citation>
    <scope>NUCLEOTIDE SEQUENCE [LARGE SCALE GENOMIC DNA]</scope>
    <source>
        <strain evidence="2 3">CECT 8626</strain>
    </source>
</reference>
<dbReference type="OrthoDB" id="9788479at2"/>
<keyword evidence="3" id="KW-1185">Reference proteome</keyword>
<protein>
    <submittedName>
        <fullName evidence="2">Uncharacterized protein</fullName>
    </submittedName>
</protein>
<dbReference type="RefSeq" id="WP_108852029.1">
    <property type="nucleotide sequence ID" value="NZ_OMOQ01000001.1"/>
</dbReference>
<dbReference type="EMBL" id="OMOQ01000001">
    <property type="protein sequence ID" value="SPH17600.1"/>
    <property type="molecule type" value="Genomic_DNA"/>
</dbReference>
<evidence type="ECO:0000313" key="2">
    <source>
        <dbReference type="EMBL" id="SPH17600.1"/>
    </source>
</evidence>
<sequence>MAKDVPFEFPKHLLEAAERIRDVWEELRLVLPAISIESQGLTGRSEGAVALEVEHCDLGGTVKESMKVAPGAQIMMSHPAEVVEVVGPPVQTGPGEEVPMPDKQIEGTPKPPAQFEIPRRMTGDIIRVRIATGAKPGARAYVRIGNLKGADLDVLETIPDDYPSDGALPNVYASSTVGGHGYRIYDLTQPLNASERGQLILYFSAGPFAAVLHPQPHVIW</sequence>
<proteinExistence type="predicted"/>